<reference evidence="2 3" key="1">
    <citation type="submission" date="2024-05" db="EMBL/GenBank/DDBJ databases">
        <title>A draft genome resource for the thread blight pathogen Marasmius tenuissimus strain MS-2.</title>
        <authorList>
            <person name="Yulfo-Soto G.E."/>
            <person name="Baruah I.K."/>
            <person name="Amoako-Attah I."/>
            <person name="Bukari Y."/>
            <person name="Meinhardt L.W."/>
            <person name="Bailey B.A."/>
            <person name="Cohen S.P."/>
        </authorList>
    </citation>
    <scope>NUCLEOTIDE SEQUENCE [LARGE SCALE GENOMIC DNA]</scope>
    <source>
        <strain evidence="2 3">MS-2</strain>
    </source>
</reference>
<dbReference type="PANTHER" id="PTHR33096:SF1">
    <property type="entry name" value="CXC1-LIKE CYSTEINE CLUSTER ASSOCIATED WITH KDZ TRANSPOSASES DOMAIN-CONTAINING PROTEIN"/>
    <property type="match status" value="1"/>
</dbReference>
<feature type="region of interest" description="Disordered" evidence="1">
    <location>
        <begin position="1"/>
        <end position="22"/>
    </location>
</feature>
<organism evidence="2 3">
    <name type="scientific">Marasmius tenuissimus</name>
    <dbReference type="NCBI Taxonomy" id="585030"/>
    <lineage>
        <taxon>Eukaryota</taxon>
        <taxon>Fungi</taxon>
        <taxon>Dikarya</taxon>
        <taxon>Basidiomycota</taxon>
        <taxon>Agaricomycotina</taxon>
        <taxon>Agaricomycetes</taxon>
        <taxon>Agaricomycetidae</taxon>
        <taxon>Agaricales</taxon>
        <taxon>Marasmiineae</taxon>
        <taxon>Marasmiaceae</taxon>
        <taxon>Marasmius</taxon>
    </lineage>
</organism>
<dbReference type="EMBL" id="JBBXMP010000125">
    <property type="protein sequence ID" value="KAL0061720.1"/>
    <property type="molecule type" value="Genomic_DNA"/>
</dbReference>
<accession>A0ABR2ZK86</accession>
<dbReference type="Proteomes" id="UP001437256">
    <property type="component" value="Unassembled WGS sequence"/>
</dbReference>
<comment type="caution">
    <text evidence="2">The sequence shown here is derived from an EMBL/GenBank/DDBJ whole genome shotgun (WGS) entry which is preliminary data.</text>
</comment>
<sequence>MANQRRRSGVSGRVKHVIGRGGGPARVEYKSVRKTPEELRRDRERFYAMFIALNFTGREDLAGGDLPGIPMYDNDPAWEDNDNDFGPMPPPPGEEGAFHSHDGEGTYDRVLTGLLGHKRRYRDTRTRRDRTERQTHSWAHQHDRLVDAYLEYRLHGPPLQEKGVGTWELQQVGFDFFGVDLFFHPLHSQSINESLLRVGYLGGSPECPAIAFDLQVLEAYRHLHRVCPALSIEAYSRALSHMHNKPRHRHLEDQLRVAYDEYLVIQCSVDNRIALALSHNNDNYLVQNICTPCMYELEEEPRLNPRILMVMDGNNSLKMVDSEHKRGQARIDTRELHDPRWLSSSAVDEFKDEVANAQRAARKKPAVASDVTPALNPSSVAINTDTQSPVSGGADPDVLNAQSLSEPEEEIAWLNVLETDELRACVDACVDRWKAASPDAQKKMFAFFAITGVFVAVCRHGHLIVMCDMRRSGELMKYPLAITDAILERYGEEIGLGYDIMSAKLGAKVVALRLQGVVPAFHGHAHNRKCQLYWHPTYIPGLGIFDFEECERLFSLSNRLASTTRLATLFHRRQIILEHFNFHSQDKDANFGNWAHQMYREALSRLDNKEPVFKQKCRELRMEPQDCEKMLEQEREFFLKDFTESPETAQKLDYAELLLKLWTTKALSDEADHEYTKMTKVQGRGHTPQKRLTIQSRRNAMFTRWSAVNEQVCMFEMDHSIPERWLPDGSEYLEALEGLKCRTYRRALDKLERLVVQRLFELNMSGVGYKQRNKITAALRARAEAIRKAITSYNSAASKLNPPRETIDWAQIVEMVTLADFDLLKNTDVDIRQLAWAKPSHRFLTQLYFDIKRAREEIVRLNVEIKRKITSMLDDSADYYWAEHRAMQAGDTDLAVLLGRERHKRSVFFESIVSRLVETSNLRGFSGSLIPGQRLGRDPNLMGQAPLPAWATSVLGLYRDKQSNCTDNDSCPTDFGYNIRANTSANFVVDNTASDEEDDLDVNEGGSDEEADKTDHLLQFIEDLSIQ</sequence>
<protein>
    <recommendedName>
        <fullName evidence="4">CxC2-like cysteine cluster KDZ transposase-associated domain-containing protein</fullName>
    </recommendedName>
</protein>
<feature type="region of interest" description="Disordered" evidence="1">
    <location>
        <begin position="991"/>
        <end position="1014"/>
    </location>
</feature>
<evidence type="ECO:0000256" key="1">
    <source>
        <dbReference type="SAM" id="MobiDB-lite"/>
    </source>
</evidence>
<evidence type="ECO:0000313" key="3">
    <source>
        <dbReference type="Proteomes" id="UP001437256"/>
    </source>
</evidence>
<feature type="compositionally biased region" description="Acidic residues" evidence="1">
    <location>
        <begin position="993"/>
        <end position="1012"/>
    </location>
</feature>
<dbReference type="InterPro" id="IPR040521">
    <property type="entry name" value="KDZ"/>
</dbReference>
<dbReference type="Pfam" id="PF18758">
    <property type="entry name" value="KDZ"/>
    <property type="match status" value="1"/>
</dbReference>
<keyword evidence="3" id="KW-1185">Reference proteome</keyword>
<dbReference type="PANTHER" id="PTHR33096">
    <property type="entry name" value="CXC2 DOMAIN-CONTAINING PROTEIN"/>
    <property type="match status" value="1"/>
</dbReference>
<gene>
    <name evidence="2" type="ORF">AAF712_011437</name>
</gene>
<evidence type="ECO:0000313" key="2">
    <source>
        <dbReference type="EMBL" id="KAL0061720.1"/>
    </source>
</evidence>
<name>A0ABR2ZK86_9AGAR</name>
<proteinExistence type="predicted"/>
<feature type="compositionally biased region" description="Basic residues" evidence="1">
    <location>
        <begin position="1"/>
        <end position="18"/>
    </location>
</feature>
<evidence type="ECO:0008006" key="4">
    <source>
        <dbReference type="Google" id="ProtNLM"/>
    </source>
</evidence>